<feature type="region of interest" description="Disordered" evidence="1">
    <location>
        <begin position="33"/>
        <end position="56"/>
    </location>
</feature>
<gene>
    <name evidence="2" type="ORF">FDG2_2806</name>
</gene>
<dbReference type="EMBL" id="FLUV01001192">
    <property type="protein sequence ID" value="SBW22554.1"/>
    <property type="molecule type" value="Genomic_DNA"/>
</dbReference>
<proteinExistence type="predicted"/>
<organism evidence="2 3">
    <name type="scientific">Candidatus Protofrankia californiensis</name>
    <dbReference type="NCBI Taxonomy" id="1839754"/>
    <lineage>
        <taxon>Bacteria</taxon>
        <taxon>Bacillati</taxon>
        <taxon>Actinomycetota</taxon>
        <taxon>Actinomycetes</taxon>
        <taxon>Frankiales</taxon>
        <taxon>Frankiaceae</taxon>
        <taxon>Protofrankia</taxon>
    </lineage>
</organism>
<protein>
    <submittedName>
        <fullName evidence="2">Uncharacterized protein</fullName>
    </submittedName>
</protein>
<evidence type="ECO:0000313" key="3">
    <source>
        <dbReference type="Proteomes" id="UP000199013"/>
    </source>
</evidence>
<keyword evidence="3" id="KW-1185">Reference proteome</keyword>
<accession>A0A1C3NYC8</accession>
<evidence type="ECO:0000313" key="2">
    <source>
        <dbReference type="EMBL" id="SBW22554.1"/>
    </source>
</evidence>
<dbReference type="Proteomes" id="UP000199013">
    <property type="component" value="Unassembled WGS sequence"/>
</dbReference>
<evidence type="ECO:0000256" key="1">
    <source>
        <dbReference type="SAM" id="MobiDB-lite"/>
    </source>
</evidence>
<reference evidence="3" key="1">
    <citation type="submission" date="2016-02" db="EMBL/GenBank/DDBJ databases">
        <authorList>
            <person name="Wibberg D."/>
        </authorList>
    </citation>
    <scope>NUCLEOTIDE SEQUENCE [LARGE SCALE GENOMIC DNA]</scope>
</reference>
<sequence>MSLIGHLPLPLGAASHEGSTVIVALNGFRLLHSPRREGPRSKNTSSVSTDTVPLVA</sequence>
<dbReference type="AlphaFoldDB" id="A0A1C3NYC8"/>
<feature type="compositionally biased region" description="Polar residues" evidence="1">
    <location>
        <begin position="41"/>
        <end position="56"/>
    </location>
</feature>
<name>A0A1C3NYC8_9ACTN</name>